<organism evidence="7 8">
    <name type="scientific">Amycolatopsis pigmentata</name>
    <dbReference type="NCBI Taxonomy" id="450801"/>
    <lineage>
        <taxon>Bacteria</taxon>
        <taxon>Bacillati</taxon>
        <taxon>Actinomycetota</taxon>
        <taxon>Actinomycetes</taxon>
        <taxon>Pseudonocardiales</taxon>
        <taxon>Pseudonocardiaceae</taxon>
        <taxon>Amycolatopsis</taxon>
    </lineage>
</organism>
<dbReference type="InterPro" id="IPR050707">
    <property type="entry name" value="HTH_MetabolicPath_Reg"/>
</dbReference>
<dbReference type="Proteomes" id="UP001597417">
    <property type="component" value="Unassembled WGS sequence"/>
</dbReference>
<dbReference type="InterPro" id="IPR036388">
    <property type="entry name" value="WH-like_DNA-bd_sf"/>
</dbReference>
<dbReference type="PANTHER" id="PTHR30136">
    <property type="entry name" value="HELIX-TURN-HELIX TRANSCRIPTIONAL REGULATOR, ICLR FAMILY"/>
    <property type="match status" value="1"/>
</dbReference>
<dbReference type="Pfam" id="PF01614">
    <property type="entry name" value="IclR_C"/>
    <property type="match status" value="1"/>
</dbReference>
<keyword evidence="1" id="KW-0805">Transcription regulation</keyword>
<dbReference type="PROSITE" id="PS51078">
    <property type="entry name" value="ICLR_ED"/>
    <property type="match status" value="1"/>
</dbReference>
<dbReference type="RefSeq" id="WP_378269964.1">
    <property type="nucleotide sequence ID" value="NZ_JBHUKR010000021.1"/>
</dbReference>
<evidence type="ECO:0000259" key="6">
    <source>
        <dbReference type="PROSITE" id="PS51078"/>
    </source>
</evidence>
<protein>
    <submittedName>
        <fullName evidence="7">IclR family transcriptional regulator C-terminal domain-containing protein</fullName>
    </submittedName>
</protein>
<evidence type="ECO:0000256" key="2">
    <source>
        <dbReference type="ARBA" id="ARBA00023125"/>
    </source>
</evidence>
<feature type="region of interest" description="Disordered" evidence="4">
    <location>
        <begin position="1"/>
        <end position="43"/>
    </location>
</feature>
<evidence type="ECO:0000256" key="4">
    <source>
        <dbReference type="SAM" id="MobiDB-lite"/>
    </source>
</evidence>
<dbReference type="SUPFAM" id="SSF46785">
    <property type="entry name" value="Winged helix' DNA-binding domain"/>
    <property type="match status" value="1"/>
</dbReference>
<dbReference type="SUPFAM" id="SSF55781">
    <property type="entry name" value="GAF domain-like"/>
    <property type="match status" value="1"/>
</dbReference>
<dbReference type="Pfam" id="PF09339">
    <property type="entry name" value="HTH_IclR"/>
    <property type="match status" value="1"/>
</dbReference>
<proteinExistence type="predicted"/>
<gene>
    <name evidence="7" type="ORF">ACFSXZ_34310</name>
</gene>
<feature type="domain" description="IclR-ED" evidence="6">
    <location>
        <begin position="109"/>
        <end position="293"/>
    </location>
</feature>
<comment type="caution">
    <text evidence="7">The sequence shown here is derived from an EMBL/GenBank/DDBJ whole genome shotgun (WGS) entry which is preliminary data.</text>
</comment>
<evidence type="ECO:0000313" key="8">
    <source>
        <dbReference type="Proteomes" id="UP001597417"/>
    </source>
</evidence>
<dbReference type="Gene3D" id="3.30.450.40">
    <property type="match status" value="1"/>
</dbReference>
<evidence type="ECO:0000256" key="3">
    <source>
        <dbReference type="ARBA" id="ARBA00023163"/>
    </source>
</evidence>
<dbReference type="Gene3D" id="1.10.10.10">
    <property type="entry name" value="Winged helix-like DNA-binding domain superfamily/Winged helix DNA-binding domain"/>
    <property type="match status" value="1"/>
</dbReference>
<evidence type="ECO:0000256" key="1">
    <source>
        <dbReference type="ARBA" id="ARBA00023015"/>
    </source>
</evidence>
<keyword evidence="2" id="KW-0238">DNA-binding</keyword>
<dbReference type="InterPro" id="IPR005471">
    <property type="entry name" value="Tscrpt_reg_IclR_N"/>
</dbReference>
<dbReference type="NCBIfam" id="TIGR02431">
    <property type="entry name" value="pcaR_pcaU"/>
    <property type="match status" value="1"/>
</dbReference>
<dbReference type="InterPro" id="IPR029016">
    <property type="entry name" value="GAF-like_dom_sf"/>
</dbReference>
<name>A0ABW5G5L7_9PSEU</name>
<dbReference type="SMART" id="SM00346">
    <property type="entry name" value="HTH_ICLR"/>
    <property type="match status" value="1"/>
</dbReference>
<dbReference type="EMBL" id="JBHUKR010000021">
    <property type="protein sequence ID" value="MFD2421417.1"/>
    <property type="molecule type" value="Genomic_DNA"/>
</dbReference>
<evidence type="ECO:0000259" key="5">
    <source>
        <dbReference type="PROSITE" id="PS51077"/>
    </source>
</evidence>
<dbReference type="InterPro" id="IPR012794">
    <property type="entry name" value="PcaR_PcaU"/>
</dbReference>
<sequence length="312" mass="34303">MRSVSSARISESEPDLSLGKDEDGMFDPQVGDGVTGEPKAAERDSEFVQSLARGLAVIRAFGQETPELTLSEVARSVELTRAATRRFLRTLMELGYVHYDGHLFRLKPKVLELGYSYLSSIGLPQIAHPHLAALMEKVRETVSMTVLDERNIVYVSRVPARRFMRTAMEVGTRVPAYATSSGRVLMAEQPDEWIDEYLKEVDLQPLSPRTTTDPDRLRDIFADVVENGYCIVDQELELGIRSIAVPVHNAEGAVLAAVSVSGHASRVTHAELREDFLPAMLQAVSAIEADLLGSHLSAPRPPRRPKKSAGGS</sequence>
<evidence type="ECO:0000313" key="7">
    <source>
        <dbReference type="EMBL" id="MFD2421417.1"/>
    </source>
</evidence>
<dbReference type="PROSITE" id="PS51077">
    <property type="entry name" value="HTH_ICLR"/>
    <property type="match status" value="1"/>
</dbReference>
<reference evidence="8" key="1">
    <citation type="journal article" date="2019" name="Int. J. Syst. Evol. Microbiol.">
        <title>The Global Catalogue of Microorganisms (GCM) 10K type strain sequencing project: providing services to taxonomists for standard genome sequencing and annotation.</title>
        <authorList>
            <consortium name="The Broad Institute Genomics Platform"/>
            <consortium name="The Broad Institute Genome Sequencing Center for Infectious Disease"/>
            <person name="Wu L."/>
            <person name="Ma J."/>
        </authorList>
    </citation>
    <scope>NUCLEOTIDE SEQUENCE [LARGE SCALE GENOMIC DNA]</scope>
    <source>
        <strain evidence="8">CGMCC 4.7645</strain>
    </source>
</reference>
<dbReference type="InterPro" id="IPR014757">
    <property type="entry name" value="Tscrpt_reg_IclR_C"/>
</dbReference>
<keyword evidence="3" id="KW-0804">Transcription</keyword>
<keyword evidence="8" id="KW-1185">Reference proteome</keyword>
<feature type="domain" description="HTH iclR-type" evidence="5">
    <location>
        <begin position="48"/>
        <end position="108"/>
    </location>
</feature>
<dbReference type="InterPro" id="IPR036390">
    <property type="entry name" value="WH_DNA-bd_sf"/>
</dbReference>
<accession>A0ABW5G5L7</accession>
<dbReference type="PANTHER" id="PTHR30136:SF34">
    <property type="entry name" value="TRANSCRIPTIONAL REGULATOR"/>
    <property type="match status" value="1"/>
</dbReference>